<keyword evidence="3" id="KW-1185">Reference proteome</keyword>
<name>A0AAE0NI77_9PEZI</name>
<feature type="region of interest" description="Disordered" evidence="1">
    <location>
        <begin position="52"/>
        <end position="94"/>
    </location>
</feature>
<feature type="compositionally biased region" description="Acidic residues" evidence="1">
    <location>
        <begin position="60"/>
        <end position="81"/>
    </location>
</feature>
<organism evidence="2 3">
    <name type="scientific">Podospora didyma</name>
    <dbReference type="NCBI Taxonomy" id="330526"/>
    <lineage>
        <taxon>Eukaryota</taxon>
        <taxon>Fungi</taxon>
        <taxon>Dikarya</taxon>
        <taxon>Ascomycota</taxon>
        <taxon>Pezizomycotina</taxon>
        <taxon>Sordariomycetes</taxon>
        <taxon>Sordariomycetidae</taxon>
        <taxon>Sordariales</taxon>
        <taxon>Podosporaceae</taxon>
        <taxon>Podospora</taxon>
    </lineage>
</organism>
<proteinExistence type="predicted"/>
<dbReference type="Proteomes" id="UP001285441">
    <property type="component" value="Unassembled WGS sequence"/>
</dbReference>
<sequence>MCLRTMYHVMVCDSRPRIATGDDPDEAIVNGYATPNPCGEDCDAYAANKDEGSDPYAVDDKEECDDHVGDDDEDENEDEGQENNIEERDSPSTRRGCDYGHRCCYMSATTLYCRNRQFCEMKQIYHVYVQRPYYEGFTKNKPLKKFLRRLHKWDDLPQIDKWINYHHIALPVTRQFAWVRERLLNKASQIYLILQEIKAAERHIRGLDHKLCLQLHENWVQLRRWSSECEPRKCQLQVLIAALKDKLQDVKSALADDRRTYVTLYRTLKASQNEDTDLYIFTTAYTTEEELMAQNGMIELT</sequence>
<reference evidence="2" key="1">
    <citation type="journal article" date="2023" name="Mol. Phylogenet. Evol.">
        <title>Genome-scale phylogeny and comparative genomics of the fungal order Sordariales.</title>
        <authorList>
            <person name="Hensen N."/>
            <person name="Bonometti L."/>
            <person name="Westerberg I."/>
            <person name="Brannstrom I.O."/>
            <person name="Guillou S."/>
            <person name="Cros-Aarteil S."/>
            <person name="Calhoun S."/>
            <person name="Haridas S."/>
            <person name="Kuo A."/>
            <person name="Mondo S."/>
            <person name="Pangilinan J."/>
            <person name="Riley R."/>
            <person name="LaButti K."/>
            <person name="Andreopoulos B."/>
            <person name="Lipzen A."/>
            <person name="Chen C."/>
            <person name="Yan M."/>
            <person name="Daum C."/>
            <person name="Ng V."/>
            <person name="Clum A."/>
            <person name="Steindorff A."/>
            <person name="Ohm R.A."/>
            <person name="Martin F."/>
            <person name="Silar P."/>
            <person name="Natvig D.O."/>
            <person name="Lalanne C."/>
            <person name="Gautier V."/>
            <person name="Ament-Velasquez S.L."/>
            <person name="Kruys A."/>
            <person name="Hutchinson M.I."/>
            <person name="Powell A.J."/>
            <person name="Barry K."/>
            <person name="Miller A.N."/>
            <person name="Grigoriev I.V."/>
            <person name="Debuchy R."/>
            <person name="Gladieux P."/>
            <person name="Hiltunen Thoren M."/>
            <person name="Johannesson H."/>
        </authorList>
    </citation>
    <scope>NUCLEOTIDE SEQUENCE</scope>
    <source>
        <strain evidence="2">CBS 232.78</strain>
    </source>
</reference>
<comment type="caution">
    <text evidence="2">The sequence shown here is derived from an EMBL/GenBank/DDBJ whole genome shotgun (WGS) entry which is preliminary data.</text>
</comment>
<gene>
    <name evidence="2" type="ORF">B0H63DRAFT_561554</name>
</gene>
<dbReference type="EMBL" id="JAULSW010000005">
    <property type="protein sequence ID" value="KAK3381964.1"/>
    <property type="molecule type" value="Genomic_DNA"/>
</dbReference>
<reference evidence="2" key="2">
    <citation type="submission" date="2023-06" db="EMBL/GenBank/DDBJ databases">
        <authorList>
            <consortium name="Lawrence Berkeley National Laboratory"/>
            <person name="Haridas S."/>
            <person name="Hensen N."/>
            <person name="Bonometti L."/>
            <person name="Westerberg I."/>
            <person name="Brannstrom I.O."/>
            <person name="Guillou S."/>
            <person name="Cros-Aarteil S."/>
            <person name="Calhoun S."/>
            <person name="Kuo A."/>
            <person name="Mondo S."/>
            <person name="Pangilinan J."/>
            <person name="Riley R."/>
            <person name="LaButti K."/>
            <person name="Andreopoulos B."/>
            <person name="Lipzen A."/>
            <person name="Chen C."/>
            <person name="Yanf M."/>
            <person name="Daum C."/>
            <person name="Ng V."/>
            <person name="Clum A."/>
            <person name="Steindorff A."/>
            <person name="Ohm R."/>
            <person name="Martin F."/>
            <person name="Silar P."/>
            <person name="Natvig D."/>
            <person name="Lalanne C."/>
            <person name="Gautier V."/>
            <person name="Ament-velasquez S.L."/>
            <person name="Kruys A."/>
            <person name="Hutchinson M.I."/>
            <person name="Powell A.J."/>
            <person name="Barry K."/>
            <person name="Miller A.N."/>
            <person name="Grigoriev I.V."/>
            <person name="Debuchy R."/>
            <person name="Gladieux P."/>
            <person name="Thoren M.H."/>
            <person name="Johannesson H."/>
        </authorList>
    </citation>
    <scope>NUCLEOTIDE SEQUENCE</scope>
    <source>
        <strain evidence="2">CBS 232.78</strain>
    </source>
</reference>
<dbReference type="AlphaFoldDB" id="A0AAE0NI77"/>
<protein>
    <submittedName>
        <fullName evidence="2">Uncharacterized protein</fullName>
    </submittedName>
</protein>
<feature type="non-terminal residue" evidence="2">
    <location>
        <position position="1"/>
    </location>
</feature>
<accession>A0AAE0NI77</accession>
<feature type="compositionally biased region" description="Basic and acidic residues" evidence="1">
    <location>
        <begin position="85"/>
        <end position="94"/>
    </location>
</feature>
<evidence type="ECO:0000256" key="1">
    <source>
        <dbReference type="SAM" id="MobiDB-lite"/>
    </source>
</evidence>
<evidence type="ECO:0000313" key="2">
    <source>
        <dbReference type="EMBL" id="KAK3381964.1"/>
    </source>
</evidence>
<evidence type="ECO:0000313" key="3">
    <source>
        <dbReference type="Proteomes" id="UP001285441"/>
    </source>
</evidence>